<evidence type="ECO:0000256" key="1">
    <source>
        <dbReference type="ARBA" id="ARBA00022741"/>
    </source>
</evidence>
<dbReference type="EC" id="6.3.5.-" evidence="3"/>
<accession>A0A139WDR4</accession>
<dbReference type="GO" id="GO:0005524">
    <property type="term" value="F:ATP binding"/>
    <property type="evidence" value="ECO:0007669"/>
    <property type="project" value="UniProtKB-KW"/>
</dbReference>
<evidence type="ECO:0000256" key="3">
    <source>
        <dbReference type="HAMAP-Rule" id="MF_03149"/>
    </source>
</evidence>
<dbReference type="GO" id="GO:0032543">
    <property type="term" value="P:mitochondrial translation"/>
    <property type="evidence" value="ECO:0000318"/>
    <property type="project" value="GO_Central"/>
</dbReference>
<dbReference type="GO" id="GO:0030956">
    <property type="term" value="C:glutamyl-tRNA(Gln) amidotransferase complex"/>
    <property type="evidence" value="ECO:0000318"/>
    <property type="project" value="GO_Central"/>
</dbReference>
<keyword evidence="3" id="KW-0436">Ligase</keyword>
<keyword evidence="3" id="KW-0067">ATP-binding</keyword>
<keyword evidence="3" id="KW-0648">Protein biosynthesis</keyword>
<comment type="subunit">
    <text evidence="3">Subunit of the heterotrimeric GatCAB amidotransferase (AdT) complex, composed of A, B and C subunits.</text>
</comment>
<dbReference type="AlphaFoldDB" id="A0A139WDR4"/>
<reference evidence="5 6" key="1">
    <citation type="journal article" date="2008" name="Nature">
        <title>The genome of the model beetle and pest Tribolium castaneum.</title>
        <authorList>
            <consortium name="Tribolium Genome Sequencing Consortium"/>
            <person name="Richards S."/>
            <person name="Gibbs R.A."/>
            <person name="Weinstock G.M."/>
            <person name="Brown S.J."/>
            <person name="Denell R."/>
            <person name="Beeman R.W."/>
            <person name="Gibbs R."/>
            <person name="Beeman R.W."/>
            <person name="Brown S.J."/>
            <person name="Bucher G."/>
            <person name="Friedrich M."/>
            <person name="Grimmelikhuijzen C.J."/>
            <person name="Klingler M."/>
            <person name="Lorenzen M."/>
            <person name="Richards S."/>
            <person name="Roth S."/>
            <person name="Schroder R."/>
            <person name="Tautz D."/>
            <person name="Zdobnov E.M."/>
            <person name="Muzny D."/>
            <person name="Gibbs R.A."/>
            <person name="Weinstock G.M."/>
            <person name="Attaway T."/>
            <person name="Bell S."/>
            <person name="Buhay C.J."/>
            <person name="Chandrabose M.N."/>
            <person name="Chavez D."/>
            <person name="Clerk-Blankenburg K.P."/>
            <person name="Cree A."/>
            <person name="Dao M."/>
            <person name="Davis C."/>
            <person name="Chacko J."/>
            <person name="Dinh H."/>
            <person name="Dugan-Rocha S."/>
            <person name="Fowler G."/>
            <person name="Garner T.T."/>
            <person name="Garnes J."/>
            <person name="Gnirke A."/>
            <person name="Hawes A."/>
            <person name="Hernandez J."/>
            <person name="Hines S."/>
            <person name="Holder M."/>
            <person name="Hume J."/>
            <person name="Jhangiani S.N."/>
            <person name="Joshi V."/>
            <person name="Khan Z.M."/>
            <person name="Jackson L."/>
            <person name="Kovar C."/>
            <person name="Kowis A."/>
            <person name="Lee S."/>
            <person name="Lewis L.R."/>
            <person name="Margolis J."/>
            <person name="Morgan M."/>
            <person name="Nazareth L.V."/>
            <person name="Nguyen N."/>
            <person name="Okwuonu G."/>
            <person name="Parker D."/>
            <person name="Richards S."/>
            <person name="Ruiz S.J."/>
            <person name="Santibanez J."/>
            <person name="Savard J."/>
            <person name="Scherer S.E."/>
            <person name="Schneider B."/>
            <person name="Sodergren E."/>
            <person name="Tautz D."/>
            <person name="Vattahil S."/>
            <person name="Villasana D."/>
            <person name="White C.S."/>
            <person name="Wright R."/>
            <person name="Park Y."/>
            <person name="Beeman R.W."/>
            <person name="Lord J."/>
            <person name="Oppert B."/>
            <person name="Lorenzen M."/>
            <person name="Brown S."/>
            <person name="Wang L."/>
            <person name="Savard J."/>
            <person name="Tautz D."/>
            <person name="Richards S."/>
            <person name="Weinstock G."/>
            <person name="Gibbs R.A."/>
            <person name="Liu Y."/>
            <person name="Worley K."/>
            <person name="Weinstock G."/>
            <person name="Elsik C.G."/>
            <person name="Reese J.T."/>
            <person name="Elhaik E."/>
            <person name="Landan G."/>
            <person name="Graur D."/>
            <person name="Arensburger P."/>
            <person name="Atkinson P."/>
            <person name="Beeman R.W."/>
            <person name="Beidler J."/>
            <person name="Brown S.J."/>
            <person name="Demuth J.P."/>
            <person name="Drury D.W."/>
            <person name="Du Y.Z."/>
            <person name="Fujiwara H."/>
            <person name="Lorenzen M."/>
            <person name="Maselli V."/>
            <person name="Osanai M."/>
            <person name="Park Y."/>
            <person name="Robertson H.M."/>
            <person name="Tu Z."/>
            <person name="Wang J.J."/>
            <person name="Wang S."/>
            <person name="Richards S."/>
            <person name="Song H."/>
            <person name="Zhang L."/>
            <person name="Sodergren E."/>
            <person name="Werner D."/>
            <person name="Stanke M."/>
            <person name="Morgenstern B."/>
            <person name="Solovyev V."/>
            <person name="Kosarev P."/>
            <person name="Brown G."/>
            <person name="Chen H.C."/>
            <person name="Ermolaeva O."/>
            <person name="Hlavina W."/>
            <person name="Kapustin Y."/>
            <person name="Kiryutin B."/>
            <person name="Kitts P."/>
            <person name="Maglott D."/>
            <person name="Pruitt K."/>
            <person name="Sapojnikov V."/>
            <person name="Souvorov A."/>
            <person name="Mackey A.J."/>
            <person name="Waterhouse R.M."/>
            <person name="Wyder S."/>
            <person name="Zdobnov E.M."/>
            <person name="Zdobnov E.M."/>
            <person name="Wyder S."/>
            <person name="Kriventseva E.V."/>
            <person name="Kadowaki T."/>
            <person name="Bork P."/>
            <person name="Aranda M."/>
            <person name="Bao R."/>
            <person name="Beermann A."/>
            <person name="Berns N."/>
            <person name="Bolognesi R."/>
            <person name="Bonneton F."/>
            <person name="Bopp D."/>
            <person name="Brown S.J."/>
            <person name="Bucher G."/>
            <person name="Butts T."/>
            <person name="Chaumot A."/>
            <person name="Denell R.E."/>
            <person name="Ferrier D.E."/>
            <person name="Friedrich M."/>
            <person name="Gordon C.M."/>
            <person name="Jindra M."/>
            <person name="Klingler M."/>
            <person name="Lan Q."/>
            <person name="Lattorff H.M."/>
            <person name="Laudet V."/>
            <person name="von Levetsow C."/>
            <person name="Liu Z."/>
            <person name="Lutz R."/>
            <person name="Lynch J.A."/>
            <person name="da Fonseca R.N."/>
            <person name="Posnien N."/>
            <person name="Reuter R."/>
            <person name="Roth S."/>
            <person name="Savard J."/>
            <person name="Schinko J.B."/>
            <person name="Schmitt C."/>
            <person name="Schoppmeier M."/>
            <person name="Schroder R."/>
            <person name="Shippy T.D."/>
            <person name="Simonnet F."/>
            <person name="Marques-Souza H."/>
            <person name="Tautz D."/>
            <person name="Tomoyasu Y."/>
            <person name="Trauner J."/>
            <person name="Van der Zee M."/>
            <person name="Vervoort M."/>
            <person name="Wittkopp N."/>
            <person name="Wimmer E.A."/>
            <person name="Yang X."/>
            <person name="Jones A.K."/>
            <person name="Sattelle D.B."/>
            <person name="Ebert P.R."/>
            <person name="Nelson D."/>
            <person name="Scott J.G."/>
            <person name="Beeman R.W."/>
            <person name="Muthukrishnan S."/>
            <person name="Kramer K.J."/>
            <person name="Arakane Y."/>
            <person name="Beeman R.W."/>
            <person name="Zhu Q."/>
            <person name="Hogenkamp D."/>
            <person name="Dixit R."/>
            <person name="Oppert B."/>
            <person name="Jiang H."/>
            <person name="Zou Z."/>
            <person name="Marshall J."/>
            <person name="Elpidina E."/>
            <person name="Vinokurov K."/>
            <person name="Oppert C."/>
            <person name="Zou Z."/>
            <person name="Evans J."/>
            <person name="Lu Z."/>
            <person name="Zhao P."/>
            <person name="Sumathipala N."/>
            <person name="Altincicek B."/>
            <person name="Vilcinskas A."/>
            <person name="Williams M."/>
            <person name="Hultmark D."/>
            <person name="Hetru C."/>
            <person name="Jiang H."/>
            <person name="Grimmelikhuijzen C.J."/>
            <person name="Hauser F."/>
            <person name="Cazzamali G."/>
            <person name="Williamson M."/>
            <person name="Park Y."/>
            <person name="Li B."/>
            <person name="Tanaka Y."/>
            <person name="Predel R."/>
            <person name="Neupert S."/>
            <person name="Schachtner J."/>
            <person name="Verleyen P."/>
            <person name="Raible F."/>
            <person name="Bork P."/>
            <person name="Friedrich M."/>
            <person name="Walden K.K."/>
            <person name="Robertson H.M."/>
            <person name="Angeli S."/>
            <person name="Foret S."/>
            <person name="Bucher G."/>
            <person name="Schuetz S."/>
            <person name="Maleszka R."/>
            <person name="Wimmer E.A."/>
            <person name="Beeman R.W."/>
            <person name="Lorenzen M."/>
            <person name="Tomoyasu Y."/>
            <person name="Miller S.C."/>
            <person name="Grossmann D."/>
            <person name="Bucher G."/>
        </authorList>
    </citation>
    <scope>NUCLEOTIDE SEQUENCE [LARGE SCALE GENOMIC DNA]</scope>
    <source>
        <strain evidence="5 6">Georgia GA2</strain>
    </source>
</reference>
<dbReference type="EMBL" id="KQ971358">
    <property type="protein sequence ID" value="KYB25981.1"/>
    <property type="molecule type" value="Genomic_DNA"/>
</dbReference>
<dbReference type="STRING" id="7070.A0A139WDR4"/>
<dbReference type="InterPro" id="IPR036113">
    <property type="entry name" value="Asp/Glu-ADT_sf_sub_c"/>
</dbReference>
<dbReference type="GO" id="GO:0050567">
    <property type="term" value="F:glutaminyl-tRNA synthase (glutamine-hydrolyzing) activity"/>
    <property type="evidence" value="ECO:0007669"/>
    <property type="project" value="UniProtKB-UniRule"/>
</dbReference>
<organism evidence="5 6">
    <name type="scientific">Tribolium castaneum</name>
    <name type="common">Red flour beetle</name>
    <dbReference type="NCBI Taxonomy" id="7070"/>
    <lineage>
        <taxon>Eukaryota</taxon>
        <taxon>Metazoa</taxon>
        <taxon>Ecdysozoa</taxon>
        <taxon>Arthropoda</taxon>
        <taxon>Hexapoda</taxon>
        <taxon>Insecta</taxon>
        <taxon>Pterygota</taxon>
        <taxon>Neoptera</taxon>
        <taxon>Endopterygota</taxon>
        <taxon>Coleoptera</taxon>
        <taxon>Polyphaga</taxon>
        <taxon>Cucujiformia</taxon>
        <taxon>Tenebrionidae</taxon>
        <taxon>Tenebrionidae incertae sedis</taxon>
        <taxon>Tribolium</taxon>
    </lineage>
</organism>
<dbReference type="GO" id="GO:0006450">
    <property type="term" value="P:regulation of translational fidelity"/>
    <property type="evidence" value="ECO:0007669"/>
    <property type="project" value="InterPro"/>
</dbReference>
<dbReference type="InterPro" id="IPR003837">
    <property type="entry name" value="GatC"/>
</dbReference>
<dbReference type="PANTHER" id="PTHR15004">
    <property type="entry name" value="GLUTAMYL-TRNA(GLN) AMIDOTRANSFERASE SUBUNIT C, MITOCHONDRIAL"/>
    <property type="match status" value="1"/>
</dbReference>
<feature type="domain" description="Anticodon-binding" evidence="4">
    <location>
        <begin position="385"/>
        <end position="472"/>
    </location>
</feature>
<dbReference type="InterPro" id="IPR004154">
    <property type="entry name" value="Anticodon-bd"/>
</dbReference>
<dbReference type="SUPFAM" id="SSF52954">
    <property type="entry name" value="Class II aaRS ABD-related"/>
    <property type="match status" value="1"/>
</dbReference>
<reference evidence="5 6" key="2">
    <citation type="journal article" date="2010" name="Nucleic Acids Res.">
        <title>BeetleBase in 2010: revisions to provide comprehensive genomic information for Tribolium castaneum.</title>
        <authorList>
            <person name="Kim H.S."/>
            <person name="Murphy T."/>
            <person name="Xia J."/>
            <person name="Caragea D."/>
            <person name="Park Y."/>
            <person name="Beeman R.W."/>
            <person name="Lorenzen M.D."/>
            <person name="Butcher S."/>
            <person name="Manak J.R."/>
            <person name="Brown S.J."/>
        </authorList>
    </citation>
    <scope>GENOME REANNOTATION</scope>
    <source>
        <strain evidence="5 6">Georgia GA2</strain>
    </source>
</reference>
<comment type="function">
    <text evidence="3">Allows the formation of correctly charged Gln-tRNA(Gln) through the transamidation of misacylated Glu-tRNA(Gln) in the mitochondria. The reaction takes place in the presence of glutamine and ATP through an activated gamma-phospho-Glu-tRNA(Gln).</text>
</comment>
<dbReference type="SUPFAM" id="SSF55681">
    <property type="entry name" value="Class II aaRS and biotin synthetases"/>
    <property type="match status" value="1"/>
</dbReference>
<evidence type="ECO:0000313" key="6">
    <source>
        <dbReference type="Proteomes" id="UP000007266"/>
    </source>
</evidence>
<dbReference type="InterPro" id="IPR045864">
    <property type="entry name" value="aa-tRNA-synth_II/BPL/LPL"/>
</dbReference>
<dbReference type="InParanoid" id="A0A139WDR4"/>
<sequence length="477" mass="55176">MSFLRCGFARVRYFCIQSVGKVNYFVPKAPTRSKIDRNKLPPRTSIDAKTIALLERLSLVDCANKQGIETLEDAIAFADQIQQVDTSNIEPLVTVLEDRPLRTREDCVTEGNCREDILQNAEITEEDLARICCTMTFEKIVKLCEKHGFLRRIANPRLEMFKIGPTGALLQENLHTEWLNNIVISKDIQMFHCVDDFAATFDFAKATCLGIPPFGISRVTQRKLRVQEQLDKTGFEKYFDQGRIYECCVFMPPKDVTQFFHQWQRERKIWWRRFSSSPGRYILTEGTQNVEILAKYPWGDQLVESLSVVSKIEGLTSGQLQVQEGKKLVEMHCVVSKISSVTMLLNTICDAYEEPLFQEKERPLFRFHRKLAPYKISFSVPSGTKAVTNELKDLAVYLCRQLRKNHISCLYLPSSYKNTLDFQWKQYDQLGVPYNVLLNEKTLKNGIVFLRSRDTTLKEQVHVADLAPYVEKLFKNY</sequence>
<comment type="similarity">
    <text evidence="3">Belongs to the GatC family.</text>
</comment>
<protein>
    <recommendedName>
        <fullName evidence="3">Glutamyl-tRNA(Gln) amidotransferase subunit C, mitochondrial</fullName>
        <shortName evidence="3">Glu-AdT subunit C</shortName>
        <ecNumber evidence="3">6.3.5.-</ecNumber>
    </recommendedName>
</protein>
<comment type="subcellular location">
    <subcellularLocation>
        <location evidence="3">Mitochondrion</location>
    </subcellularLocation>
</comment>
<dbReference type="Pfam" id="PF02686">
    <property type="entry name" value="GatC"/>
    <property type="match status" value="1"/>
</dbReference>
<dbReference type="HAMAP" id="MF_00122">
    <property type="entry name" value="GatC"/>
    <property type="match status" value="1"/>
</dbReference>
<proteinExistence type="inferred from homology"/>
<dbReference type="GO" id="GO:0070681">
    <property type="term" value="P:glutaminyl-tRNAGln biosynthesis via transamidation"/>
    <property type="evidence" value="ECO:0000318"/>
    <property type="project" value="GO_Central"/>
</dbReference>
<comment type="catalytic activity">
    <reaction evidence="3">
        <text>L-glutamyl-tRNA(Gln) + L-glutamine + ATP + H2O = L-glutaminyl-tRNA(Gln) + L-glutamate + ADP + phosphate + H(+)</text>
        <dbReference type="Rhea" id="RHEA:17521"/>
        <dbReference type="Rhea" id="RHEA-COMP:9681"/>
        <dbReference type="Rhea" id="RHEA-COMP:9684"/>
        <dbReference type="ChEBI" id="CHEBI:15377"/>
        <dbReference type="ChEBI" id="CHEBI:15378"/>
        <dbReference type="ChEBI" id="CHEBI:29985"/>
        <dbReference type="ChEBI" id="CHEBI:30616"/>
        <dbReference type="ChEBI" id="CHEBI:43474"/>
        <dbReference type="ChEBI" id="CHEBI:58359"/>
        <dbReference type="ChEBI" id="CHEBI:78520"/>
        <dbReference type="ChEBI" id="CHEBI:78521"/>
        <dbReference type="ChEBI" id="CHEBI:456216"/>
    </reaction>
</comment>
<keyword evidence="1 3" id="KW-0547">Nucleotide-binding</keyword>
<gene>
    <name evidence="5" type="primary">AUGUSTUS-3.0.2_34825</name>
    <name evidence="5" type="ORF">TcasGA2_TC034825</name>
</gene>
<dbReference type="OMA" id="YQAIDIR"/>
<evidence type="ECO:0000256" key="2">
    <source>
        <dbReference type="ARBA" id="ARBA00023128"/>
    </source>
</evidence>
<evidence type="ECO:0000313" key="5">
    <source>
        <dbReference type="EMBL" id="KYB25981.1"/>
    </source>
</evidence>
<dbReference type="Pfam" id="PF03129">
    <property type="entry name" value="HGTP_anticodon"/>
    <property type="match status" value="1"/>
</dbReference>
<dbReference type="eggNOG" id="KOG2298">
    <property type="taxonomic scope" value="Eukaryota"/>
</dbReference>
<dbReference type="Proteomes" id="UP000007266">
    <property type="component" value="Linkage group 8"/>
</dbReference>
<dbReference type="Gene3D" id="3.40.50.800">
    <property type="entry name" value="Anticodon-binding domain"/>
    <property type="match status" value="1"/>
</dbReference>
<evidence type="ECO:0000259" key="4">
    <source>
        <dbReference type="Pfam" id="PF03129"/>
    </source>
</evidence>
<keyword evidence="6" id="KW-1185">Reference proteome</keyword>
<name>A0A139WDR4_TRICA</name>
<dbReference type="InterPro" id="IPR036621">
    <property type="entry name" value="Anticodon-bd_dom_sf"/>
</dbReference>
<dbReference type="PANTHER" id="PTHR15004:SF0">
    <property type="entry name" value="GLUTAMYL-TRNA(GLN) AMIDOTRANSFERASE SUBUNIT C, MITOCHONDRIAL"/>
    <property type="match status" value="1"/>
</dbReference>
<dbReference type="GO" id="GO:0005739">
    <property type="term" value="C:mitochondrion"/>
    <property type="evidence" value="ECO:0000318"/>
    <property type="project" value="GO_Central"/>
</dbReference>
<keyword evidence="2 3" id="KW-0496">Mitochondrion</keyword>
<dbReference type="SUPFAM" id="SSF141000">
    <property type="entry name" value="Glu-tRNAGln amidotransferase C subunit"/>
    <property type="match status" value="1"/>
</dbReference>
<dbReference type="Gene3D" id="3.30.930.10">
    <property type="entry name" value="Bira Bifunctional Protein, Domain 2"/>
    <property type="match status" value="1"/>
</dbReference>